<protein>
    <recommendedName>
        <fullName evidence="3 13">Cytochrome b-c1 complex subunit 8</fullName>
    </recommendedName>
    <alternativeName>
        <fullName evidence="13">Complex III subunit 8</fullName>
    </alternativeName>
</protein>
<evidence type="ECO:0000256" key="5">
    <source>
        <dbReference type="ARBA" id="ARBA00022660"/>
    </source>
</evidence>
<evidence type="ECO:0000256" key="13">
    <source>
        <dbReference type="RuleBase" id="RU368118"/>
    </source>
</evidence>
<comment type="subunit">
    <text evidence="12 13">Component of the ubiquinol-cytochrome c oxidoreductase (cytochrome b-c1 complex, complex III, CIII), a multisubunit enzyme composed of 11 subunits. The complex is composed of 3 respiratory subunits cytochrome b, cytochrome c1 and Rieske protein UQCRFS1, 2 core protein subunits UQCRC1/QCR1 and UQCRC2/QCR2, and 6 low-molecular weight protein subunits UQCRH/QCR6, UQCRB/QCR7, UQCRQ/QCR8, UQCR10/QCR9, UQCR11/QCR10 and subunit 9, the cleavage product of Rieske protein UQCRFS1. The complex exists as an obligatory dimer and forms supercomplexes (SCs) in the inner mitochondrial membrane with NADH-ubiquinone oxidoreductase (complex I, CI) and cytochrome c oxidase (complex IV, CIV), resulting in different assemblies (supercomplex SCI(1)III(2)IV(1) and megacomplex MCI(2)III(2)IV(2)). Interacts with UQCC6.</text>
</comment>
<dbReference type="GO" id="GO:0045275">
    <property type="term" value="C:respiratory chain complex III"/>
    <property type="evidence" value="ECO:0007669"/>
    <property type="project" value="UniProtKB-UniRule"/>
</dbReference>
<reference evidence="14 15" key="1">
    <citation type="submission" date="2019-08" db="EMBL/GenBank/DDBJ databases">
        <authorList>
            <person name="Alioto T."/>
            <person name="Alioto T."/>
            <person name="Gomez Garrido J."/>
        </authorList>
    </citation>
    <scope>NUCLEOTIDE SEQUENCE [LARGE SCALE GENOMIC DNA]</scope>
</reference>
<dbReference type="GO" id="GO:0005743">
    <property type="term" value="C:mitochondrial inner membrane"/>
    <property type="evidence" value="ECO:0007669"/>
    <property type="project" value="UniProtKB-SubCell"/>
</dbReference>
<evidence type="ECO:0000256" key="1">
    <source>
        <dbReference type="ARBA" id="ARBA00004434"/>
    </source>
</evidence>
<evidence type="ECO:0000256" key="3">
    <source>
        <dbReference type="ARBA" id="ARBA00016324"/>
    </source>
</evidence>
<keyword evidence="15" id="KW-1185">Reference proteome</keyword>
<keyword evidence="5 13" id="KW-0679">Respiratory chain</keyword>
<dbReference type="PANTHER" id="PTHR12119">
    <property type="entry name" value="UBIQUINOL-CYTOCHROME C REDUCTASE COMPLEX UBIQUINONE-BINDING PROTEIN QP-C"/>
    <property type="match status" value="1"/>
</dbReference>
<evidence type="ECO:0000256" key="4">
    <source>
        <dbReference type="ARBA" id="ARBA00022448"/>
    </source>
</evidence>
<keyword evidence="4 13" id="KW-0813">Transport</keyword>
<evidence type="ECO:0000313" key="15">
    <source>
        <dbReference type="Proteomes" id="UP000325440"/>
    </source>
</evidence>
<evidence type="ECO:0000256" key="10">
    <source>
        <dbReference type="ARBA" id="ARBA00023128"/>
    </source>
</evidence>
<dbReference type="GO" id="GO:0006122">
    <property type="term" value="P:mitochondrial electron transport, ubiquinol to cytochrome c"/>
    <property type="evidence" value="ECO:0007669"/>
    <property type="project" value="UniProtKB-UniRule"/>
</dbReference>
<evidence type="ECO:0000256" key="2">
    <source>
        <dbReference type="ARBA" id="ARBA00007668"/>
    </source>
</evidence>
<dbReference type="FunFam" id="1.20.5.210:FF:000001">
    <property type="entry name" value="Cytochrome b-c1 complex subunit 8"/>
    <property type="match status" value="1"/>
</dbReference>
<dbReference type="Pfam" id="PF02939">
    <property type="entry name" value="UcrQ"/>
    <property type="match status" value="1"/>
</dbReference>
<keyword evidence="8 13" id="KW-0249">Electron transport</keyword>
<evidence type="ECO:0000313" key="14">
    <source>
        <dbReference type="EMBL" id="VVC25214.1"/>
    </source>
</evidence>
<evidence type="ECO:0000256" key="6">
    <source>
        <dbReference type="ARBA" id="ARBA00022692"/>
    </source>
</evidence>
<dbReference type="Gene3D" id="1.20.5.210">
    <property type="entry name" value="Cytochrome b-c1 complex subunit 8"/>
    <property type="match status" value="1"/>
</dbReference>
<comment type="function">
    <text evidence="13">Component of the ubiquinol-cytochrome c oxidoreductase, a multisubunit transmembrane complex that is part of the mitochondrial electron transport chain which drives oxidative phosphorylation. The complex plays an important role in the uptake of multiple carbon sources present in different host niches.</text>
</comment>
<keyword evidence="10 13" id="KW-0496">Mitochondrion</keyword>
<dbReference type="InterPro" id="IPR004205">
    <property type="entry name" value="Cyt_bc1_su8"/>
</dbReference>
<evidence type="ECO:0000256" key="9">
    <source>
        <dbReference type="ARBA" id="ARBA00022989"/>
    </source>
</evidence>
<dbReference type="InterPro" id="IPR036642">
    <property type="entry name" value="Cyt_bc1_su8_sf"/>
</dbReference>
<dbReference type="PANTHER" id="PTHR12119:SF2">
    <property type="entry name" value="CYTOCHROME B-C1 COMPLEX SUBUNIT 8"/>
    <property type="match status" value="1"/>
</dbReference>
<keyword evidence="6" id="KW-0812">Transmembrane</keyword>
<keyword evidence="7 13" id="KW-0999">Mitochondrion inner membrane</keyword>
<evidence type="ECO:0000256" key="12">
    <source>
        <dbReference type="ARBA" id="ARBA00047105"/>
    </source>
</evidence>
<dbReference type="OrthoDB" id="6683853at2759"/>
<dbReference type="SUPFAM" id="SSF81508">
    <property type="entry name" value="Ubiquinone-binding protein QP-C of cytochrome bc1 complex (Ubiquinol-cytochrome c reductase)"/>
    <property type="match status" value="1"/>
</dbReference>
<sequence length="112" mass="12993">MENILRCGRPFATTFFYVFHVRVTRKYTKMGGDFGQLKNDIRGVITTKLSPYEQKAFKGIISHGVPNAIRRTLSNVPYIVPPFIIGYLVYDWIHHTHHKSLRKNPAEFANDQ</sequence>
<keyword evidence="11" id="KW-0472">Membrane</keyword>
<comment type="subcellular location">
    <subcellularLocation>
        <location evidence="1 13">Mitochondrion inner membrane</location>
        <topology evidence="1 13">Single-pass membrane protein</topology>
    </subcellularLocation>
</comment>
<organism evidence="14 15">
    <name type="scientific">Cinara cedri</name>
    <dbReference type="NCBI Taxonomy" id="506608"/>
    <lineage>
        <taxon>Eukaryota</taxon>
        <taxon>Metazoa</taxon>
        <taxon>Ecdysozoa</taxon>
        <taxon>Arthropoda</taxon>
        <taxon>Hexapoda</taxon>
        <taxon>Insecta</taxon>
        <taxon>Pterygota</taxon>
        <taxon>Neoptera</taxon>
        <taxon>Paraneoptera</taxon>
        <taxon>Hemiptera</taxon>
        <taxon>Sternorrhyncha</taxon>
        <taxon>Aphidomorpha</taxon>
        <taxon>Aphidoidea</taxon>
        <taxon>Aphididae</taxon>
        <taxon>Lachninae</taxon>
        <taxon>Cinara</taxon>
    </lineage>
</organism>
<gene>
    <name evidence="14" type="ORF">CINCED_3A006417</name>
</gene>
<comment type="similarity">
    <text evidence="2 13">Belongs to the UQCRQ/QCR8 family.</text>
</comment>
<dbReference type="Proteomes" id="UP000325440">
    <property type="component" value="Unassembled WGS sequence"/>
</dbReference>
<evidence type="ECO:0000256" key="8">
    <source>
        <dbReference type="ARBA" id="ARBA00022982"/>
    </source>
</evidence>
<accession>A0A5E4M5Q7</accession>
<evidence type="ECO:0000256" key="7">
    <source>
        <dbReference type="ARBA" id="ARBA00022792"/>
    </source>
</evidence>
<evidence type="ECO:0000256" key="11">
    <source>
        <dbReference type="ARBA" id="ARBA00023136"/>
    </source>
</evidence>
<dbReference type="AlphaFoldDB" id="A0A5E4M5Q7"/>
<name>A0A5E4M5Q7_9HEMI</name>
<keyword evidence="9" id="KW-1133">Transmembrane helix</keyword>
<proteinExistence type="inferred from homology"/>
<dbReference type="EMBL" id="CABPRJ010000010">
    <property type="protein sequence ID" value="VVC25214.1"/>
    <property type="molecule type" value="Genomic_DNA"/>
</dbReference>